<proteinExistence type="predicted"/>
<accession>A0ABZ2KN02</accession>
<dbReference type="InterPro" id="IPR002078">
    <property type="entry name" value="Sigma_54_int"/>
</dbReference>
<dbReference type="PROSITE" id="PS00675">
    <property type="entry name" value="SIGMA54_INTERACT_1"/>
    <property type="match status" value="1"/>
</dbReference>
<dbReference type="InterPro" id="IPR025662">
    <property type="entry name" value="Sigma_54_int_dom_ATP-bd_1"/>
</dbReference>
<evidence type="ECO:0000259" key="3">
    <source>
        <dbReference type="PROSITE" id="PS50045"/>
    </source>
</evidence>
<dbReference type="InterPro" id="IPR032030">
    <property type="entry name" value="YscD_cytoplasmic_dom"/>
</dbReference>
<dbReference type="Proteomes" id="UP001379533">
    <property type="component" value="Chromosome"/>
</dbReference>
<dbReference type="InterPro" id="IPR008984">
    <property type="entry name" value="SMAD_FHA_dom_sf"/>
</dbReference>
<keyword evidence="5" id="KW-1185">Reference proteome</keyword>
<dbReference type="CDD" id="cd00009">
    <property type="entry name" value="AAA"/>
    <property type="match status" value="1"/>
</dbReference>
<dbReference type="SMART" id="SM00382">
    <property type="entry name" value="AAA"/>
    <property type="match status" value="1"/>
</dbReference>
<dbReference type="InterPro" id="IPR003593">
    <property type="entry name" value="AAA+_ATPase"/>
</dbReference>
<organism evidence="4 5">
    <name type="scientific">Pendulispora brunnea</name>
    <dbReference type="NCBI Taxonomy" id="2905690"/>
    <lineage>
        <taxon>Bacteria</taxon>
        <taxon>Pseudomonadati</taxon>
        <taxon>Myxococcota</taxon>
        <taxon>Myxococcia</taxon>
        <taxon>Myxococcales</taxon>
        <taxon>Sorangiineae</taxon>
        <taxon>Pendulisporaceae</taxon>
        <taxon>Pendulispora</taxon>
    </lineage>
</organism>
<dbReference type="Pfam" id="PF14532">
    <property type="entry name" value="Sigma54_activ_2"/>
    <property type="match status" value="1"/>
</dbReference>
<name>A0ABZ2KN02_9BACT</name>
<dbReference type="PANTHER" id="PTHR32071">
    <property type="entry name" value="TRANSCRIPTIONAL REGULATORY PROTEIN"/>
    <property type="match status" value="1"/>
</dbReference>
<reference evidence="4 5" key="1">
    <citation type="submission" date="2021-12" db="EMBL/GenBank/DDBJ databases">
        <title>Discovery of the Pendulisporaceae a myxobacterial family with distinct sporulation behavior and unique specialized metabolism.</title>
        <authorList>
            <person name="Garcia R."/>
            <person name="Popoff A."/>
            <person name="Bader C.D."/>
            <person name="Loehr J."/>
            <person name="Walesch S."/>
            <person name="Walt C."/>
            <person name="Boldt J."/>
            <person name="Bunk B."/>
            <person name="Haeckl F.J.F.P.J."/>
            <person name="Gunesch A.P."/>
            <person name="Birkelbach J."/>
            <person name="Nuebel U."/>
            <person name="Pietschmann T."/>
            <person name="Bach T."/>
            <person name="Mueller R."/>
        </authorList>
    </citation>
    <scope>NUCLEOTIDE SEQUENCE [LARGE SCALE GENOMIC DNA]</scope>
    <source>
        <strain evidence="4 5">MSr12523</strain>
    </source>
</reference>
<evidence type="ECO:0000313" key="5">
    <source>
        <dbReference type="Proteomes" id="UP001379533"/>
    </source>
</evidence>
<gene>
    <name evidence="4" type="ORF">LZC95_16115</name>
</gene>
<dbReference type="Gene3D" id="2.60.200.20">
    <property type="match status" value="1"/>
</dbReference>
<dbReference type="InterPro" id="IPR027417">
    <property type="entry name" value="P-loop_NTPase"/>
</dbReference>
<dbReference type="Pfam" id="PF25601">
    <property type="entry name" value="AAA_lid_14"/>
    <property type="match status" value="1"/>
</dbReference>
<dbReference type="Pfam" id="PF16697">
    <property type="entry name" value="Yop-YscD_cpl"/>
    <property type="match status" value="1"/>
</dbReference>
<dbReference type="RefSeq" id="WP_394848962.1">
    <property type="nucleotide sequence ID" value="NZ_CP089982.1"/>
</dbReference>
<dbReference type="Gene3D" id="1.10.8.60">
    <property type="match status" value="1"/>
</dbReference>
<dbReference type="InterPro" id="IPR058031">
    <property type="entry name" value="AAA_lid_NorR"/>
</dbReference>
<evidence type="ECO:0000313" key="4">
    <source>
        <dbReference type="EMBL" id="WXA98349.1"/>
    </source>
</evidence>
<keyword evidence="2" id="KW-0067">ATP-binding</keyword>
<sequence>MGPSARLVVARGPDAGAQLVVNQHVKIVGRSREAHLVLTDATVSRHHFHVHATEHGVYVRACEGAAPLLIHEQEVLEADVSIGDAIVVGDTVMVVVRALDEDAAAGPVSYRGTTMNLPAVFDGDAAEARGLAAVFALNRAIANVESHSQLETALDGWARVHLACTGATFGTAGDANEADRPPPSASMAEEPIIESRDGGLALLVPCPGAPTGWIVFTTNESADRVRDSMHRLLVLAGALCASRFAQMAVLREREEERDTYRRRVEGTARTFAGVSTGAREVARAISKLSISDYAVLLFGESGTGKSFVARLIHESGPRKNEPLRIVDCAAVRDGILENALEGGTLVLDEIGDLPLADQAKLLHALEHSTPLQARIIGTTKRDLAVLIDEGSFRRDLYFHISSVTHRIPPLRERPEDIAMIARQIVDDLAASGAGRACGFSEGAIDALRRYAWPGNVRELRVVIEHALILCDGPVLEPKDFPSLTTR</sequence>
<dbReference type="SUPFAM" id="SSF52540">
    <property type="entry name" value="P-loop containing nucleoside triphosphate hydrolases"/>
    <property type="match status" value="1"/>
</dbReference>
<dbReference type="SUPFAM" id="SSF49879">
    <property type="entry name" value="SMAD/FHA domain"/>
    <property type="match status" value="1"/>
</dbReference>
<feature type="domain" description="Sigma-54 factor interaction" evidence="3">
    <location>
        <begin position="271"/>
        <end position="468"/>
    </location>
</feature>
<evidence type="ECO:0000256" key="1">
    <source>
        <dbReference type="ARBA" id="ARBA00022741"/>
    </source>
</evidence>
<dbReference type="PROSITE" id="PS50045">
    <property type="entry name" value="SIGMA54_INTERACT_4"/>
    <property type="match status" value="1"/>
</dbReference>
<evidence type="ECO:0000256" key="2">
    <source>
        <dbReference type="ARBA" id="ARBA00022840"/>
    </source>
</evidence>
<dbReference type="EMBL" id="CP089982">
    <property type="protein sequence ID" value="WXA98349.1"/>
    <property type="molecule type" value="Genomic_DNA"/>
</dbReference>
<keyword evidence="1" id="KW-0547">Nucleotide-binding</keyword>
<dbReference type="Gene3D" id="3.40.50.300">
    <property type="entry name" value="P-loop containing nucleotide triphosphate hydrolases"/>
    <property type="match status" value="1"/>
</dbReference>
<protein>
    <submittedName>
        <fullName evidence="4">Sigma 54-interacting transcriptional regulator</fullName>
    </submittedName>
</protein>